<comment type="similarity">
    <text evidence="8 9">Belongs to the TRAP transporter small permease family.</text>
</comment>
<keyword evidence="7 9" id="KW-0472">Membrane</keyword>
<evidence type="ECO:0000256" key="2">
    <source>
        <dbReference type="ARBA" id="ARBA00022448"/>
    </source>
</evidence>
<keyword evidence="5 9" id="KW-0812">Transmembrane</keyword>
<dbReference type="PANTHER" id="PTHR35011">
    <property type="entry name" value="2,3-DIKETO-L-GULONATE TRAP TRANSPORTER SMALL PERMEASE PROTEIN YIAM"/>
    <property type="match status" value="1"/>
</dbReference>
<evidence type="ECO:0000256" key="4">
    <source>
        <dbReference type="ARBA" id="ARBA00022519"/>
    </source>
</evidence>
<name>A0ABT3MZX1_9GAMM</name>
<comment type="caution">
    <text evidence="11">The sequence shown here is derived from an EMBL/GenBank/DDBJ whole genome shotgun (WGS) entry which is preliminary data.</text>
</comment>
<comment type="subunit">
    <text evidence="9">The complex comprises the extracytoplasmic solute receptor protein and the two transmembrane proteins.</text>
</comment>
<dbReference type="InterPro" id="IPR007387">
    <property type="entry name" value="TRAP_DctQ"/>
</dbReference>
<feature type="transmembrane region" description="Helical" evidence="9">
    <location>
        <begin position="95"/>
        <end position="116"/>
    </location>
</feature>
<dbReference type="Pfam" id="PF04290">
    <property type="entry name" value="DctQ"/>
    <property type="match status" value="1"/>
</dbReference>
<comment type="subcellular location">
    <subcellularLocation>
        <location evidence="1 9">Cell inner membrane</location>
        <topology evidence="1 9">Multi-pass membrane protein</topology>
    </subcellularLocation>
</comment>
<evidence type="ECO:0000256" key="1">
    <source>
        <dbReference type="ARBA" id="ARBA00004429"/>
    </source>
</evidence>
<evidence type="ECO:0000256" key="7">
    <source>
        <dbReference type="ARBA" id="ARBA00023136"/>
    </source>
</evidence>
<feature type="transmembrane region" description="Helical" evidence="9">
    <location>
        <begin position="136"/>
        <end position="156"/>
    </location>
</feature>
<comment type="function">
    <text evidence="9">Part of the tripartite ATP-independent periplasmic (TRAP) transport system.</text>
</comment>
<feature type="transmembrane region" description="Helical" evidence="9">
    <location>
        <begin position="25"/>
        <end position="46"/>
    </location>
</feature>
<keyword evidence="4 9" id="KW-0997">Cell inner membrane</keyword>
<dbReference type="RefSeq" id="WP_262564673.1">
    <property type="nucleotide sequence ID" value="NZ_JAPFCC010000001.1"/>
</dbReference>
<evidence type="ECO:0000259" key="10">
    <source>
        <dbReference type="Pfam" id="PF04290"/>
    </source>
</evidence>
<dbReference type="InterPro" id="IPR055348">
    <property type="entry name" value="DctQ"/>
</dbReference>
<evidence type="ECO:0000256" key="6">
    <source>
        <dbReference type="ARBA" id="ARBA00022989"/>
    </source>
</evidence>
<protein>
    <recommendedName>
        <fullName evidence="9">TRAP transporter small permease protein</fullName>
    </recommendedName>
</protein>
<evidence type="ECO:0000256" key="9">
    <source>
        <dbReference type="RuleBase" id="RU369079"/>
    </source>
</evidence>
<evidence type="ECO:0000256" key="8">
    <source>
        <dbReference type="ARBA" id="ARBA00038436"/>
    </source>
</evidence>
<keyword evidence="6 9" id="KW-1133">Transmembrane helix</keyword>
<reference evidence="11 12" key="1">
    <citation type="submission" date="2022-10" db="EMBL/GenBank/DDBJ databases">
        <title>High-quality genome sequences of two octocoral-associated bacteria, Endozoicomonas euniceicola EF212 and Endozoicomonas gorgoniicola PS125.</title>
        <authorList>
            <person name="Chiou Y.-J."/>
            <person name="Chen Y.-H."/>
        </authorList>
    </citation>
    <scope>NUCLEOTIDE SEQUENCE [LARGE SCALE GENOMIC DNA]</scope>
    <source>
        <strain evidence="11 12">PS125</strain>
    </source>
</reference>
<evidence type="ECO:0000313" key="12">
    <source>
        <dbReference type="Proteomes" id="UP001209854"/>
    </source>
</evidence>
<keyword evidence="3" id="KW-1003">Cell membrane</keyword>
<evidence type="ECO:0000256" key="5">
    <source>
        <dbReference type="ARBA" id="ARBA00022692"/>
    </source>
</evidence>
<keyword evidence="2 9" id="KW-0813">Transport</keyword>
<gene>
    <name evidence="11" type="ORF">NX722_20280</name>
</gene>
<accession>A0ABT3MZX1</accession>
<dbReference type="Proteomes" id="UP001209854">
    <property type="component" value="Unassembled WGS sequence"/>
</dbReference>
<keyword evidence="12" id="KW-1185">Reference proteome</keyword>
<feature type="transmembrane region" description="Helical" evidence="9">
    <location>
        <begin position="58"/>
        <end position="74"/>
    </location>
</feature>
<feature type="domain" description="Tripartite ATP-independent periplasmic transporters DctQ component" evidence="10">
    <location>
        <begin position="33"/>
        <end position="166"/>
    </location>
</feature>
<sequence>MKSGWIVLHKVVAGIDQLTEKTGQLISWFNLLLVLSVCLVVLLRYFLNVGSIALQETAMYFHALIFLGASGYTLKHQEHVRVDVFYRRLSPKGQALVNSMGTLFLLIPVCLFIGFMSWEYVMQSWSIMETSTDPGGLPAVFLLKSLILFLAFTLFLQGIAELLRSLMLLADVQEVQHG</sequence>
<evidence type="ECO:0000313" key="11">
    <source>
        <dbReference type="EMBL" id="MCW7554913.1"/>
    </source>
</evidence>
<proteinExistence type="inferred from homology"/>
<dbReference type="PANTHER" id="PTHR35011:SF4">
    <property type="entry name" value="SLL1102 PROTEIN"/>
    <property type="match status" value="1"/>
</dbReference>
<organism evidence="11 12">
    <name type="scientific">Endozoicomonas gorgoniicola</name>
    <dbReference type="NCBI Taxonomy" id="1234144"/>
    <lineage>
        <taxon>Bacteria</taxon>
        <taxon>Pseudomonadati</taxon>
        <taxon>Pseudomonadota</taxon>
        <taxon>Gammaproteobacteria</taxon>
        <taxon>Oceanospirillales</taxon>
        <taxon>Endozoicomonadaceae</taxon>
        <taxon>Endozoicomonas</taxon>
    </lineage>
</organism>
<evidence type="ECO:0000256" key="3">
    <source>
        <dbReference type="ARBA" id="ARBA00022475"/>
    </source>
</evidence>
<dbReference type="EMBL" id="JAPFCC010000001">
    <property type="protein sequence ID" value="MCW7554913.1"/>
    <property type="molecule type" value="Genomic_DNA"/>
</dbReference>